<evidence type="ECO:0000256" key="1">
    <source>
        <dbReference type="SAM" id="MobiDB-lite"/>
    </source>
</evidence>
<organism evidence="2 3">
    <name type="scientific">Microbacterium jejuense</name>
    <dbReference type="NCBI Taxonomy" id="1263637"/>
    <lineage>
        <taxon>Bacteria</taxon>
        <taxon>Bacillati</taxon>
        <taxon>Actinomycetota</taxon>
        <taxon>Actinomycetes</taxon>
        <taxon>Micrococcales</taxon>
        <taxon>Microbacteriaceae</taxon>
        <taxon>Microbacterium</taxon>
    </lineage>
</organism>
<feature type="compositionally biased region" description="Basic and acidic residues" evidence="1">
    <location>
        <begin position="42"/>
        <end position="64"/>
    </location>
</feature>
<dbReference type="RefSeq" id="WP_220298983.1">
    <property type="nucleotide sequence ID" value="NZ_JAEUAW010000001.1"/>
</dbReference>
<evidence type="ECO:0000313" key="2">
    <source>
        <dbReference type="EMBL" id="MBW9092225.1"/>
    </source>
</evidence>
<feature type="compositionally biased region" description="Acidic residues" evidence="1">
    <location>
        <begin position="12"/>
        <end position="28"/>
    </location>
</feature>
<evidence type="ECO:0008006" key="4">
    <source>
        <dbReference type="Google" id="ProtNLM"/>
    </source>
</evidence>
<keyword evidence="3" id="KW-1185">Reference proteome</keyword>
<sequence>MTNQTPYIGPIGDDDPTTDDDVLEDGVLEDGVLAGGLDGDDDRPLDTDLDADRVDSAAADERAATEGTVDVEDLP</sequence>
<feature type="region of interest" description="Disordered" evidence="1">
    <location>
        <begin position="1"/>
        <end position="75"/>
    </location>
</feature>
<accession>A0ABS7HHK1</accession>
<evidence type="ECO:0000313" key="3">
    <source>
        <dbReference type="Proteomes" id="UP001196843"/>
    </source>
</evidence>
<dbReference type="EMBL" id="JAEUAW010000001">
    <property type="protein sequence ID" value="MBW9092225.1"/>
    <property type="molecule type" value="Genomic_DNA"/>
</dbReference>
<comment type="caution">
    <text evidence="2">The sequence shown here is derived from an EMBL/GenBank/DDBJ whole genome shotgun (WGS) entry which is preliminary data.</text>
</comment>
<dbReference type="Proteomes" id="UP001196843">
    <property type="component" value="Unassembled WGS sequence"/>
</dbReference>
<proteinExistence type="predicted"/>
<reference evidence="2 3" key="1">
    <citation type="journal article" date="2021" name="MBio">
        <title>Poor Competitiveness of Bradyrhizobium in Pigeon Pea Root Colonization in Indian Soils.</title>
        <authorList>
            <person name="Chalasani D."/>
            <person name="Basu A."/>
            <person name="Pullabhotla S.V.S.R.N."/>
            <person name="Jorrin B."/>
            <person name="Neal A.L."/>
            <person name="Poole P.S."/>
            <person name="Podile A.R."/>
            <person name="Tkacz A."/>
        </authorList>
    </citation>
    <scope>NUCLEOTIDE SEQUENCE [LARGE SCALE GENOMIC DNA]</scope>
    <source>
        <strain evidence="2 3">HU14</strain>
    </source>
</reference>
<gene>
    <name evidence="2" type="ORF">JNB62_00850</name>
</gene>
<name>A0ABS7HHK1_9MICO</name>
<protein>
    <recommendedName>
        <fullName evidence="4">DNA primase</fullName>
    </recommendedName>
</protein>